<feature type="compositionally biased region" description="Low complexity" evidence="1">
    <location>
        <begin position="180"/>
        <end position="190"/>
    </location>
</feature>
<feature type="region of interest" description="Disordered" evidence="1">
    <location>
        <begin position="150"/>
        <end position="204"/>
    </location>
</feature>
<reference evidence="2" key="1">
    <citation type="submission" date="2021-01" db="EMBL/GenBank/DDBJ databases">
        <authorList>
            <person name="Corre E."/>
            <person name="Pelletier E."/>
            <person name="Niang G."/>
            <person name="Scheremetjew M."/>
            <person name="Finn R."/>
            <person name="Kale V."/>
            <person name="Holt S."/>
            <person name="Cochrane G."/>
            <person name="Meng A."/>
            <person name="Brown T."/>
            <person name="Cohen L."/>
        </authorList>
    </citation>
    <scope>NUCLEOTIDE SEQUENCE</scope>
    <source>
        <strain evidence="2">CCMP644</strain>
    </source>
</reference>
<name>A0A6T8PNQ5_HEMAN</name>
<protein>
    <submittedName>
        <fullName evidence="2">Uncharacterized protein</fullName>
    </submittedName>
</protein>
<evidence type="ECO:0000256" key="1">
    <source>
        <dbReference type="SAM" id="MobiDB-lite"/>
    </source>
</evidence>
<evidence type="ECO:0000313" key="2">
    <source>
        <dbReference type="EMBL" id="CAD8945517.1"/>
    </source>
</evidence>
<gene>
    <name evidence="2" type="ORF">HAND00432_LOCUS34</name>
</gene>
<proteinExistence type="predicted"/>
<accession>A0A6T8PNQ5</accession>
<dbReference type="EMBL" id="HBFX01000045">
    <property type="protein sequence ID" value="CAD8945517.1"/>
    <property type="molecule type" value="Transcribed_RNA"/>
</dbReference>
<dbReference type="AlphaFoldDB" id="A0A6T8PNQ5"/>
<sequence>MVFATVAAAHSVHSGLLQCKQHGAQNPFDLENPNQLWNYTCSSGSAGAAAGGTGGALGVPVHSWGTVAGVSSSHAASVKGAFGVGKNGVVPNMGPSPFGISSAHGWVTVGGNPTVASATAATNSAWAAAGTGVHAAVSAHTIAHVPIVHPPATHPASHAGGTAGRSAQGAAGRGIERGTHAAAAVTQAPATAPPPGIPTGATYGSSGIGLKPHKWVSGSHVAKPHVTTHVSHKPVIEPSGIVVGVPGGVVDGKDHPVVNGPPTGFSSHIDQEIGVGYGFMN</sequence>
<organism evidence="2">
    <name type="scientific">Hemiselmis andersenii</name>
    <name type="common">Cryptophyte alga</name>
    <dbReference type="NCBI Taxonomy" id="464988"/>
    <lineage>
        <taxon>Eukaryota</taxon>
        <taxon>Cryptophyceae</taxon>
        <taxon>Cryptomonadales</taxon>
        <taxon>Hemiselmidaceae</taxon>
        <taxon>Hemiselmis</taxon>
    </lineage>
</organism>